<dbReference type="Pfam" id="PF05991">
    <property type="entry name" value="NYN_YacP"/>
    <property type="match status" value="1"/>
</dbReference>
<name>A0A644YA54_9ZZZZ</name>
<dbReference type="AlphaFoldDB" id="A0A644YA54"/>
<dbReference type="EMBL" id="VSSQ01004345">
    <property type="protein sequence ID" value="MPM24798.1"/>
    <property type="molecule type" value="Genomic_DNA"/>
</dbReference>
<reference evidence="1" key="1">
    <citation type="submission" date="2019-08" db="EMBL/GenBank/DDBJ databases">
        <authorList>
            <person name="Kucharzyk K."/>
            <person name="Murdoch R.W."/>
            <person name="Higgins S."/>
            <person name="Loffler F."/>
        </authorList>
    </citation>
    <scope>NUCLEOTIDE SEQUENCE</scope>
</reference>
<organism evidence="1">
    <name type="scientific">bioreactor metagenome</name>
    <dbReference type="NCBI Taxonomy" id="1076179"/>
    <lineage>
        <taxon>unclassified sequences</taxon>
        <taxon>metagenomes</taxon>
        <taxon>ecological metagenomes</taxon>
    </lineage>
</organism>
<evidence type="ECO:0000313" key="1">
    <source>
        <dbReference type="EMBL" id="MPM24798.1"/>
    </source>
</evidence>
<protein>
    <submittedName>
        <fullName evidence="1">Uncharacterized protein</fullName>
    </submittedName>
</protein>
<gene>
    <name evidence="1" type="ORF">SDC9_71283</name>
</gene>
<accession>A0A644YA54</accession>
<dbReference type="InterPro" id="IPR010298">
    <property type="entry name" value="YacP-like"/>
</dbReference>
<comment type="caution">
    <text evidence="1">The sequence shown here is derived from an EMBL/GenBank/DDBJ whole genome shotgun (WGS) entry which is preliminary data.</text>
</comment>
<dbReference type="PANTHER" id="PTHR34547:SF1">
    <property type="entry name" value="YACP-LIKE NYN DOMAIN PROTEIN"/>
    <property type="match status" value="1"/>
</dbReference>
<dbReference type="PANTHER" id="PTHR34547">
    <property type="entry name" value="YACP-LIKE NYN DOMAIN PROTEIN"/>
    <property type="match status" value="1"/>
</dbReference>
<proteinExistence type="predicted"/>
<sequence>MSNEESRAGARIVFTAEGETADSWIERRTYELVKEGNKVFVVTSDYAEQIVILGVGAYRISAREFHEDYLAVKKQINERNSREVKGKARNEVGNRLKDDVLIKLERLRR</sequence>